<sequence>MMIKEKRALCNKMSKLAKQNNWHDRLGSGGYARKEEEWQKDDDTLIAQGKDPLLSKSEAQIANMIKKIEALMNDGKFESC</sequence>
<keyword evidence="2" id="KW-1185">Reference proteome</keyword>
<reference evidence="1" key="3">
    <citation type="submission" date="2015-04" db="UniProtKB">
        <authorList>
            <consortium name="EnsemblPlants"/>
        </authorList>
    </citation>
    <scope>IDENTIFICATION</scope>
</reference>
<proteinExistence type="predicted"/>
<reference evidence="1 2" key="1">
    <citation type="submission" date="2012-08" db="EMBL/GenBank/DDBJ databases">
        <title>Oryza genome evolution.</title>
        <authorList>
            <person name="Wing R.A."/>
        </authorList>
    </citation>
    <scope>NUCLEOTIDE SEQUENCE</scope>
</reference>
<reference evidence="2" key="2">
    <citation type="submission" date="2013-12" db="EMBL/GenBank/DDBJ databases">
        <authorList>
            <person name="Yu Y."/>
            <person name="Lee S."/>
            <person name="de Baynast K."/>
            <person name="Wissotski M."/>
            <person name="Liu L."/>
            <person name="Talag J."/>
            <person name="Goicoechea J."/>
            <person name="Angelova A."/>
            <person name="Jetty R."/>
            <person name="Kudrna D."/>
            <person name="Golser W."/>
            <person name="Rivera L."/>
            <person name="Zhang J."/>
            <person name="Wing R."/>
        </authorList>
    </citation>
    <scope>NUCLEOTIDE SEQUENCE</scope>
</reference>
<dbReference type="HOGENOM" id="CLU_2593246_0_0_1"/>
<evidence type="ECO:0000313" key="2">
    <source>
        <dbReference type="Proteomes" id="UP000032180"/>
    </source>
</evidence>
<accession>A0A0D9WZF0</accession>
<dbReference type="Gramene" id="LPERR07G13530.1">
    <property type="protein sequence ID" value="LPERR07G13530.1"/>
    <property type="gene ID" value="LPERR07G13530"/>
</dbReference>
<dbReference type="AlphaFoldDB" id="A0A0D9WZF0"/>
<dbReference type="EnsemblPlants" id="LPERR07G13530.1">
    <property type="protein sequence ID" value="LPERR07G13530.1"/>
    <property type="gene ID" value="LPERR07G13530"/>
</dbReference>
<organism evidence="1 2">
    <name type="scientific">Leersia perrieri</name>
    <dbReference type="NCBI Taxonomy" id="77586"/>
    <lineage>
        <taxon>Eukaryota</taxon>
        <taxon>Viridiplantae</taxon>
        <taxon>Streptophyta</taxon>
        <taxon>Embryophyta</taxon>
        <taxon>Tracheophyta</taxon>
        <taxon>Spermatophyta</taxon>
        <taxon>Magnoliopsida</taxon>
        <taxon>Liliopsida</taxon>
        <taxon>Poales</taxon>
        <taxon>Poaceae</taxon>
        <taxon>BOP clade</taxon>
        <taxon>Oryzoideae</taxon>
        <taxon>Oryzeae</taxon>
        <taxon>Oryzinae</taxon>
        <taxon>Leersia</taxon>
    </lineage>
</organism>
<dbReference type="Proteomes" id="UP000032180">
    <property type="component" value="Chromosome 7"/>
</dbReference>
<protein>
    <submittedName>
        <fullName evidence="1">Uncharacterized protein</fullName>
    </submittedName>
</protein>
<evidence type="ECO:0000313" key="1">
    <source>
        <dbReference type="EnsemblPlants" id="LPERR07G13530.1"/>
    </source>
</evidence>
<name>A0A0D9WZF0_9ORYZ</name>